<dbReference type="Proteomes" id="UP000077384">
    <property type="component" value="Unassembled WGS sequence"/>
</dbReference>
<reference evidence="14 16" key="1">
    <citation type="journal article" date="2015" name="Biotechnol. Bioeng.">
        <title>Genome sequence and phenotypic characterization of Caulobacter segnis.</title>
        <authorList>
            <person name="Patel S."/>
            <person name="Fletcher B."/>
            <person name="Scott D.C."/>
            <person name="Ely B."/>
        </authorList>
    </citation>
    <scope>NUCLEOTIDE SEQUENCE [LARGE SCALE GENOMIC DNA]</scope>
    <source>
        <strain evidence="14 16">PS02</strain>
    </source>
</reference>
<evidence type="ECO:0000256" key="6">
    <source>
        <dbReference type="ARBA" id="ARBA00022723"/>
    </source>
</evidence>
<keyword evidence="10" id="KW-0482">Metalloprotease</keyword>
<feature type="transmembrane region" description="Helical" evidence="12">
    <location>
        <begin position="234"/>
        <end position="261"/>
    </location>
</feature>
<feature type="transmembrane region" description="Helical" evidence="12">
    <location>
        <begin position="57"/>
        <end position="78"/>
    </location>
</feature>
<comment type="cofactor">
    <cofactor evidence="1">
        <name>Zn(2+)</name>
        <dbReference type="ChEBI" id="CHEBI:29105"/>
    </cofactor>
</comment>
<proteinExistence type="inferred from homology"/>
<dbReference type="EMBL" id="LITQ01000001">
    <property type="protein sequence ID" value="OAA95132.1"/>
    <property type="molecule type" value="Genomic_DNA"/>
</dbReference>
<evidence type="ECO:0000256" key="7">
    <source>
        <dbReference type="ARBA" id="ARBA00022801"/>
    </source>
</evidence>
<keyword evidence="9 12" id="KW-1133">Transmembrane helix</keyword>
<evidence type="ECO:0000313" key="14">
    <source>
        <dbReference type="EMBL" id="OAA95132.1"/>
    </source>
</evidence>
<evidence type="ECO:0000256" key="12">
    <source>
        <dbReference type="SAM" id="Phobius"/>
    </source>
</evidence>
<dbReference type="EMBL" id="LROR01000022">
    <property type="protein sequence ID" value="OBR97520.1"/>
    <property type="molecule type" value="Genomic_DNA"/>
</dbReference>
<keyword evidence="5 12" id="KW-0812">Transmembrane</keyword>
<evidence type="ECO:0000256" key="4">
    <source>
        <dbReference type="ARBA" id="ARBA00022670"/>
    </source>
</evidence>
<evidence type="ECO:0000256" key="9">
    <source>
        <dbReference type="ARBA" id="ARBA00022989"/>
    </source>
</evidence>
<dbReference type="CDD" id="cd06160">
    <property type="entry name" value="S2P-M50_like_2"/>
    <property type="match status" value="1"/>
</dbReference>
<dbReference type="Pfam" id="PF02163">
    <property type="entry name" value="Peptidase_M50"/>
    <property type="match status" value="1"/>
</dbReference>
<organism evidence="14 16">
    <name type="scientific">Clostridium coskatii</name>
    <dbReference type="NCBI Taxonomy" id="1705578"/>
    <lineage>
        <taxon>Bacteria</taxon>
        <taxon>Bacillati</taxon>
        <taxon>Bacillota</taxon>
        <taxon>Clostridia</taxon>
        <taxon>Eubacteriales</taxon>
        <taxon>Clostridiaceae</taxon>
        <taxon>Clostridium</taxon>
    </lineage>
</organism>
<evidence type="ECO:0000313" key="15">
    <source>
        <dbReference type="EMBL" id="OBR97520.1"/>
    </source>
</evidence>
<dbReference type="GO" id="GO:0006508">
    <property type="term" value="P:proteolysis"/>
    <property type="evidence" value="ECO:0007669"/>
    <property type="project" value="UniProtKB-KW"/>
</dbReference>
<gene>
    <name evidence="15" type="ORF">CLCOS_02350</name>
    <name evidence="14" type="ORF">WX73_01541</name>
</gene>
<comment type="subcellular location">
    <subcellularLocation>
        <location evidence="2">Membrane</location>
        <topology evidence="2">Multi-pass membrane protein</topology>
    </subcellularLocation>
</comment>
<sequence length="309" mass="34510">MFGMTKSKNENQSVNNLYTEIKGDNVPYKTDANEEFTENSNVKPPILKKIRSKKSKIGILGIIGAFLLKFKGALIFLAKFKFLFVLLKLSKVFYTLSSMILAIFIYASMYGVVFGVGFILLLFAHEMGHYAAAKKIHLPVSTPIFIPFIGALISMKEMPKTAKDEAFMAAAGPVGGSIAALLCIPIYLLTHNNVFLALAYTGFFMNLFNLVPIHPLDGGRIATAITPKLWFIGIPVFALACIKFFNPVLIIFLILGIVELYKYYKNPKKEYYEMKTSTRIVFTLVYFGLVAILGASSEYIHAFIPLTYQ</sequence>
<evidence type="ECO:0000313" key="16">
    <source>
        <dbReference type="Proteomes" id="UP000077384"/>
    </source>
</evidence>
<comment type="similarity">
    <text evidence="3">Belongs to the peptidase M50B family.</text>
</comment>
<dbReference type="PANTHER" id="PTHR39188">
    <property type="entry name" value="MEMBRANE-ASSOCIATED ZINC METALLOPROTEASE M50B"/>
    <property type="match status" value="1"/>
</dbReference>
<protein>
    <submittedName>
        <fullName evidence="14">Peptidase family M50</fullName>
    </submittedName>
</protein>
<dbReference type="Proteomes" id="UP000093694">
    <property type="component" value="Unassembled WGS sequence"/>
</dbReference>
<keyword evidence="7" id="KW-0378">Hydrolase</keyword>
<feature type="transmembrane region" description="Helical" evidence="12">
    <location>
        <begin position="167"/>
        <end position="188"/>
    </location>
</feature>
<dbReference type="AlphaFoldDB" id="A0A162LFH3"/>
<feature type="transmembrane region" description="Helical" evidence="12">
    <location>
        <begin position="136"/>
        <end position="155"/>
    </location>
</feature>
<evidence type="ECO:0000259" key="13">
    <source>
        <dbReference type="Pfam" id="PF02163"/>
    </source>
</evidence>
<dbReference type="GO" id="GO:0008237">
    <property type="term" value="F:metallopeptidase activity"/>
    <property type="evidence" value="ECO:0007669"/>
    <property type="project" value="UniProtKB-KW"/>
</dbReference>
<feature type="transmembrane region" description="Helical" evidence="12">
    <location>
        <begin position="98"/>
        <end position="124"/>
    </location>
</feature>
<keyword evidence="11 12" id="KW-0472">Membrane</keyword>
<evidence type="ECO:0000256" key="10">
    <source>
        <dbReference type="ARBA" id="ARBA00023049"/>
    </source>
</evidence>
<dbReference type="InterPro" id="IPR008915">
    <property type="entry name" value="Peptidase_M50"/>
</dbReference>
<evidence type="ECO:0000256" key="1">
    <source>
        <dbReference type="ARBA" id="ARBA00001947"/>
    </source>
</evidence>
<evidence type="ECO:0000256" key="5">
    <source>
        <dbReference type="ARBA" id="ARBA00022692"/>
    </source>
</evidence>
<evidence type="ECO:0000313" key="17">
    <source>
        <dbReference type="Proteomes" id="UP000093694"/>
    </source>
</evidence>
<evidence type="ECO:0000256" key="11">
    <source>
        <dbReference type="ARBA" id="ARBA00023136"/>
    </source>
</evidence>
<dbReference type="GO" id="GO:0016020">
    <property type="term" value="C:membrane"/>
    <property type="evidence" value="ECO:0007669"/>
    <property type="project" value="UniProtKB-SubCell"/>
</dbReference>
<keyword evidence="8" id="KW-0862">Zinc</keyword>
<accession>A0A162LFH3</accession>
<keyword evidence="4" id="KW-0645">Protease</keyword>
<feature type="transmembrane region" description="Helical" evidence="12">
    <location>
        <begin position="195"/>
        <end position="214"/>
    </location>
</feature>
<dbReference type="RefSeq" id="WP_063600003.1">
    <property type="nucleotide sequence ID" value="NZ_LITQ01000001.1"/>
</dbReference>
<evidence type="ECO:0000256" key="3">
    <source>
        <dbReference type="ARBA" id="ARBA00007931"/>
    </source>
</evidence>
<reference evidence="15 17" key="2">
    <citation type="journal article" date="2016" name="Front. Microbiol.">
        <title>Industrial Acetogenic Biocatalysts: A Comparative Metabolic and Genomic Analysis.</title>
        <authorList>
            <person name="Bengelsdorf F."/>
            <person name="Poehlein A."/>
            <person name="Sonja S."/>
            <person name="Erz C."/>
            <person name="Hummel T."/>
            <person name="Hoffmeister S."/>
            <person name="Daniel R."/>
            <person name="Durre P."/>
        </authorList>
    </citation>
    <scope>NUCLEOTIDE SEQUENCE [LARGE SCALE GENOMIC DNA]</scope>
    <source>
        <strain evidence="15 17">PTA-10522</strain>
    </source>
</reference>
<keyword evidence="17" id="KW-1185">Reference proteome</keyword>
<dbReference type="PANTHER" id="PTHR39188:SF3">
    <property type="entry name" value="STAGE IV SPORULATION PROTEIN FB"/>
    <property type="match status" value="1"/>
</dbReference>
<name>A0A162LFH3_9CLOT</name>
<evidence type="ECO:0000256" key="8">
    <source>
        <dbReference type="ARBA" id="ARBA00022833"/>
    </source>
</evidence>
<dbReference type="PATRIC" id="fig|1705578.3.peg.362"/>
<evidence type="ECO:0000256" key="2">
    <source>
        <dbReference type="ARBA" id="ARBA00004141"/>
    </source>
</evidence>
<feature type="domain" description="Peptidase M50" evidence="13">
    <location>
        <begin position="115"/>
        <end position="188"/>
    </location>
</feature>
<dbReference type="GO" id="GO:0046872">
    <property type="term" value="F:metal ion binding"/>
    <property type="evidence" value="ECO:0007669"/>
    <property type="project" value="UniProtKB-KW"/>
</dbReference>
<comment type="caution">
    <text evidence="14">The sequence shown here is derived from an EMBL/GenBank/DDBJ whole genome shotgun (WGS) entry which is preliminary data.</text>
</comment>
<keyword evidence="6" id="KW-0479">Metal-binding</keyword>
<feature type="transmembrane region" description="Helical" evidence="12">
    <location>
        <begin position="281"/>
        <end position="304"/>
    </location>
</feature>